<keyword evidence="3" id="KW-1185">Reference proteome</keyword>
<reference evidence="3" key="1">
    <citation type="submission" date="2016-10" db="EMBL/GenBank/DDBJ databases">
        <authorList>
            <person name="Varghese N."/>
            <person name="Submissions S."/>
        </authorList>
    </citation>
    <scope>NUCLEOTIDE SEQUENCE [LARGE SCALE GENOMIC DNA]</scope>
    <source>
        <strain evidence="3">CGMCC 1.10118</strain>
    </source>
</reference>
<feature type="compositionally biased region" description="Polar residues" evidence="1">
    <location>
        <begin position="27"/>
        <end position="45"/>
    </location>
</feature>
<dbReference type="RefSeq" id="WP_139175793.1">
    <property type="nucleotide sequence ID" value="NZ_FNPB01000011.1"/>
</dbReference>
<protein>
    <submittedName>
        <fullName evidence="2">Uncharacterized protein</fullName>
    </submittedName>
</protein>
<sequence length="335" mass="36881">MPSNSQSQLDAFTTTEESTSGHSTNTPAVTSTTEKSEATHSTAETPLNDFYENVHRVFEKTYPSALLNVDQVMALTPDHNVFCTSDLPDELKVAPARIGQWELDYHDDTTITYRASGRAFDERWGQGGSIVRHRIYLNDSGANRDGMWHYMTELVTGYGNPSQVRKADTSDKARLSGIRGHSVQNNDGDYGVSGGTNARIEDIKTAVATVVAQLHTEPSTIRTHLPDTDDLEWTLSKYGLRTATYERLAPNETDYDYLRLTATQDRVYLKGLKENESSAQHDSVPVPIPDSIPPGCATQTERATTVVASSLSPLLIKPILKPPVEEVLEATALPQ</sequence>
<gene>
    <name evidence="2" type="ORF">SAMN04487946_11138</name>
</gene>
<accession>A0A1H3IWG9</accession>
<feature type="compositionally biased region" description="Low complexity" evidence="1">
    <location>
        <begin position="13"/>
        <end position="26"/>
    </location>
</feature>
<dbReference type="EMBL" id="FNPB01000011">
    <property type="protein sequence ID" value="SDY32086.1"/>
    <property type="molecule type" value="Genomic_DNA"/>
</dbReference>
<dbReference type="Proteomes" id="UP000199170">
    <property type="component" value="Unassembled WGS sequence"/>
</dbReference>
<proteinExistence type="predicted"/>
<feature type="region of interest" description="Disordered" evidence="1">
    <location>
        <begin position="1"/>
        <end position="46"/>
    </location>
</feature>
<dbReference type="AlphaFoldDB" id="A0A1H3IWG9"/>
<name>A0A1H3IWG9_9EURY</name>
<evidence type="ECO:0000313" key="2">
    <source>
        <dbReference type="EMBL" id="SDY32086.1"/>
    </source>
</evidence>
<dbReference type="STRING" id="660517.SAMN04487946_11138"/>
<evidence type="ECO:0000256" key="1">
    <source>
        <dbReference type="SAM" id="MobiDB-lite"/>
    </source>
</evidence>
<dbReference type="OrthoDB" id="346050at2157"/>
<organism evidence="2 3">
    <name type="scientific">Halobellus clavatus</name>
    <dbReference type="NCBI Taxonomy" id="660517"/>
    <lineage>
        <taxon>Archaea</taxon>
        <taxon>Methanobacteriati</taxon>
        <taxon>Methanobacteriota</taxon>
        <taxon>Stenosarchaea group</taxon>
        <taxon>Halobacteria</taxon>
        <taxon>Halobacteriales</taxon>
        <taxon>Haloferacaceae</taxon>
        <taxon>Halobellus</taxon>
    </lineage>
</organism>
<feature type="compositionally biased region" description="Polar residues" evidence="1">
    <location>
        <begin position="1"/>
        <end position="12"/>
    </location>
</feature>
<evidence type="ECO:0000313" key="3">
    <source>
        <dbReference type="Proteomes" id="UP000199170"/>
    </source>
</evidence>